<dbReference type="SUPFAM" id="SSF50129">
    <property type="entry name" value="GroES-like"/>
    <property type="match status" value="1"/>
</dbReference>
<dbReference type="InterPro" id="IPR036291">
    <property type="entry name" value="NAD(P)-bd_dom_sf"/>
</dbReference>
<gene>
    <name evidence="2" type="ORF">JOE68_006019</name>
</gene>
<dbReference type="PANTHER" id="PTHR43677">
    <property type="entry name" value="SHORT-CHAIN DEHYDROGENASE/REDUCTASE"/>
    <property type="match status" value="1"/>
</dbReference>
<dbReference type="InterPro" id="IPR051397">
    <property type="entry name" value="Zn-ADH-like_protein"/>
</dbReference>
<accession>A0ABS2SFY6</accession>
<dbReference type="EMBL" id="JAFBCL010000001">
    <property type="protein sequence ID" value="MBM7815154.1"/>
    <property type="molecule type" value="Genomic_DNA"/>
</dbReference>
<comment type="caution">
    <text evidence="2">The sequence shown here is derived from an EMBL/GenBank/DDBJ whole genome shotgun (WGS) entry which is preliminary data.</text>
</comment>
<dbReference type="RefSeq" id="WP_204845713.1">
    <property type="nucleotide sequence ID" value="NZ_JAFBCL010000001.1"/>
</dbReference>
<proteinExistence type="predicted"/>
<evidence type="ECO:0000259" key="1">
    <source>
        <dbReference type="SMART" id="SM00829"/>
    </source>
</evidence>
<dbReference type="Gene3D" id="3.90.180.10">
    <property type="entry name" value="Medium-chain alcohol dehydrogenases, catalytic domain"/>
    <property type="match status" value="1"/>
</dbReference>
<dbReference type="InterPro" id="IPR020843">
    <property type="entry name" value="ER"/>
</dbReference>
<feature type="domain" description="Enoyl reductase (ER)" evidence="1">
    <location>
        <begin position="8"/>
        <end position="309"/>
    </location>
</feature>
<dbReference type="Pfam" id="PF13602">
    <property type="entry name" value="ADH_zinc_N_2"/>
    <property type="match status" value="1"/>
</dbReference>
<dbReference type="Proteomes" id="UP001195724">
    <property type="component" value="Unassembled WGS sequence"/>
</dbReference>
<dbReference type="InterPro" id="IPR013154">
    <property type="entry name" value="ADH-like_N"/>
</dbReference>
<dbReference type="SUPFAM" id="SSF51735">
    <property type="entry name" value="NAD(P)-binding Rossmann-fold domains"/>
    <property type="match status" value="1"/>
</dbReference>
<dbReference type="InterPro" id="IPR011032">
    <property type="entry name" value="GroES-like_sf"/>
</dbReference>
<organism evidence="2 3">
    <name type="scientific">Saccharothrix algeriensis</name>
    <dbReference type="NCBI Taxonomy" id="173560"/>
    <lineage>
        <taxon>Bacteria</taxon>
        <taxon>Bacillati</taxon>
        <taxon>Actinomycetota</taxon>
        <taxon>Actinomycetes</taxon>
        <taxon>Pseudonocardiales</taxon>
        <taxon>Pseudonocardiaceae</taxon>
        <taxon>Saccharothrix</taxon>
    </lineage>
</organism>
<evidence type="ECO:0000313" key="2">
    <source>
        <dbReference type="EMBL" id="MBM7815154.1"/>
    </source>
</evidence>
<reference evidence="2 3" key="1">
    <citation type="submission" date="2021-01" db="EMBL/GenBank/DDBJ databases">
        <title>Sequencing the genomes of 1000 actinobacteria strains.</title>
        <authorList>
            <person name="Klenk H.-P."/>
        </authorList>
    </citation>
    <scope>NUCLEOTIDE SEQUENCE [LARGE SCALE GENOMIC DNA]</scope>
    <source>
        <strain evidence="2 3">DSM 44581</strain>
    </source>
</reference>
<evidence type="ECO:0000313" key="3">
    <source>
        <dbReference type="Proteomes" id="UP001195724"/>
    </source>
</evidence>
<name>A0ABS2SFY6_9PSEU</name>
<protein>
    <submittedName>
        <fullName evidence="2">NADPH:quinone reductase-like Zn-dependent oxidoreductase</fullName>
    </submittedName>
</protein>
<dbReference type="PANTHER" id="PTHR43677:SF4">
    <property type="entry name" value="QUINONE OXIDOREDUCTASE-LIKE PROTEIN 2"/>
    <property type="match status" value="1"/>
</dbReference>
<dbReference type="Gene3D" id="3.40.50.720">
    <property type="entry name" value="NAD(P)-binding Rossmann-like Domain"/>
    <property type="match status" value="1"/>
</dbReference>
<keyword evidence="3" id="KW-1185">Reference proteome</keyword>
<dbReference type="SMART" id="SM00829">
    <property type="entry name" value="PKS_ER"/>
    <property type="match status" value="1"/>
</dbReference>
<dbReference type="Pfam" id="PF08240">
    <property type="entry name" value="ADH_N"/>
    <property type="match status" value="1"/>
</dbReference>
<sequence>MRALVPTGEPDPLVTLADVPAPVPAANEALVEVEATALNRADLLYLTSTPQLRPHAAWRPGDDLAGVVVEAARDGSGPAAGQRVVGHSPAGGGWAEFAAVATDRLAALPAGVDAATAAALPTAGTTAARLLRAAGPLLGRRVLLTGATGGVGHYVVELAAAAGAEVTAVAADHEPWQGLPGLGAAAVVHRVEDAVGPFDVVLESVGGDHLRTALARLRRGGLALWFGQVSGTPVTLDFFDYFSGFESATLRQFTVHDTGDRWDADLAALVRLTAAGRLHPQVGHRLPWSRAGEALGLLADRKLRGKAVLHVKG</sequence>